<name>A0A9X4I3M7_9PSED</name>
<evidence type="ECO:0000313" key="1">
    <source>
        <dbReference type="EMBL" id="MDD2116063.1"/>
    </source>
</evidence>
<dbReference type="SUPFAM" id="SSF50978">
    <property type="entry name" value="WD40 repeat-like"/>
    <property type="match status" value="1"/>
</dbReference>
<proteinExistence type="predicted"/>
<dbReference type="EMBL" id="JANIAM010000065">
    <property type="protein sequence ID" value="MDD2116063.1"/>
    <property type="molecule type" value="Genomic_DNA"/>
</dbReference>
<dbReference type="RefSeq" id="WP_274121224.1">
    <property type="nucleotide sequence ID" value="NZ_JANIAM010000065.1"/>
</dbReference>
<accession>A0A9X4I3M7</accession>
<sequence length="331" mass="37250">MNTSSKITFGSACAINDDMLYVASFADKLENIDHTRVFVLNLGLPEKWFYHDINHKTVISTALRPPHAETVRAGCSLTADGEIEIYNSDGIEILVIPKRSEAKLTSLTVIDNIFFVCGEEGQIYQLDQNRCTETGYQIAKETTSTLAKTLELASSDTSNKIQELARQARSITTLQCIDGLSKEDVYTCGTNGTIYHWNGASWTSCKSGTKQHLHNIHCISADDILICGHNGTIVRGNYKLGFKRISTEKTDTNFWYIKQFNEQIYIGTTTGLLTLKNKKFEKAIPSTLPIPHQYSIENLSSTQSTLWITADRFILRLQKDQWELIEHPDNL</sequence>
<dbReference type="Gene3D" id="2.130.10.10">
    <property type="entry name" value="YVTN repeat-like/Quinoprotein amine dehydrogenase"/>
    <property type="match status" value="1"/>
</dbReference>
<dbReference type="InterPro" id="IPR015943">
    <property type="entry name" value="WD40/YVTN_repeat-like_dom_sf"/>
</dbReference>
<dbReference type="AlphaFoldDB" id="A0A9X4I3M7"/>
<organism evidence="1 2">
    <name type="scientific">Pseudomonas asiatica</name>
    <dbReference type="NCBI Taxonomy" id="2219225"/>
    <lineage>
        <taxon>Bacteria</taxon>
        <taxon>Pseudomonadati</taxon>
        <taxon>Pseudomonadota</taxon>
        <taxon>Gammaproteobacteria</taxon>
        <taxon>Pseudomonadales</taxon>
        <taxon>Pseudomonadaceae</taxon>
        <taxon>Pseudomonas</taxon>
    </lineage>
</organism>
<dbReference type="Proteomes" id="UP001150728">
    <property type="component" value="Unassembled WGS sequence"/>
</dbReference>
<gene>
    <name evidence="1" type="ORF">NP554_30210</name>
</gene>
<evidence type="ECO:0000313" key="2">
    <source>
        <dbReference type="Proteomes" id="UP001150728"/>
    </source>
</evidence>
<dbReference type="InterPro" id="IPR036322">
    <property type="entry name" value="WD40_repeat_dom_sf"/>
</dbReference>
<comment type="caution">
    <text evidence="1">The sequence shown here is derived from an EMBL/GenBank/DDBJ whole genome shotgun (WGS) entry which is preliminary data.</text>
</comment>
<reference evidence="1" key="1">
    <citation type="submission" date="2022-07" db="EMBL/GenBank/DDBJ databases">
        <title>Multi-strain Analysis of Pseudomonas putida Reveals Metabolic and Genetic Diversity.</title>
        <authorList>
            <person name="Monk J.M."/>
        </authorList>
    </citation>
    <scope>NUCLEOTIDE SEQUENCE</scope>
    <source>
        <strain evidence="1">17633</strain>
    </source>
</reference>
<protein>
    <submittedName>
        <fullName evidence="1">Uncharacterized protein</fullName>
    </submittedName>
</protein>